<dbReference type="Proteomes" id="UP000605670">
    <property type="component" value="Unassembled WGS sequence"/>
</dbReference>
<reference evidence="2" key="1">
    <citation type="journal article" date="2014" name="Int. J. Syst. Evol. Microbiol.">
        <title>Complete genome sequence of Corynebacterium casei LMG S-19264T (=DSM 44701T), isolated from a smear-ripened cheese.</title>
        <authorList>
            <consortium name="US DOE Joint Genome Institute (JGI-PGF)"/>
            <person name="Walter F."/>
            <person name="Albersmeier A."/>
            <person name="Kalinowski J."/>
            <person name="Ruckert C."/>
        </authorList>
    </citation>
    <scope>NUCLEOTIDE SEQUENCE</scope>
    <source>
        <strain evidence="2">CGMCC 1.12160</strain>
    </source>
</reference>
<dbReference type="PROSITE" id="PS51186">
    <property type="entry name" value="GNAT"/>
    <property type="match status" value="1"/>
</dbReference>
<dbReference type="Gene3D" id="3.40.630.30">
    <property type="match status" value="1"/>
</dbReference>
<feature type="domain" description="N-acetyltransferase" evidence="1">
    <location>
        <begin position="7"/>
        <end position="142"/>
    </location>
</feature>
<accession>A0A917BU62</accession>
<dbReference type="CDD" id="cd04301">
    <property type="entry name" value="NAT_SF"/>
    <property type="match status" value="1"/>
</dbReference>
<gene>
    <name evidence="2" type="ORF">GCM10011366_25880</name>
</gene>
<proteinExistence type="predicted"/>
<dbReference type="Pfam" id="PF13673">
    <property type="entry name" value="Acetyltransf_10"/>
    <property type="match status" value="1"/>
</dbReference>
<dbReference type="RefSeq" id="WP_188431414.1">
    <property type="nucleotide sequence ID" value="NZ_BAABKH010000014.1"/>
</dbReference>
<evidence type="ECO:0000313" key="2">
    <source>
        <dbReference type="EMBL" id="GGF56852.1"/>
    </source>
</evidence>
<dbReference type="SUPFAM" id="SSF55729">
    <property type="entry name" value="Acyl-CoA N-acyltransferases (Nat)"/>
    <property type="match status" value="1"/>
</dbReference>
<reference evidence="2" key="2">
    <citation type="submission" date="2020-09" db="EMBL/GenBank/DDBJ databases">
        <authorList>
            <person name="Sun Q."/>
            <person name="Zhou Y."/>
        </authorList>
    </citation>
    <scope>NUCLEOTIDE SEQUENCE</scope>
    <source>
        <strain evidence="2">CGMCC 1.12160</strain>
    </source>
</reference>
<dbReference type="AlphaFoldDB" id="A0A917BU62"/>
<comment type="caution">
    <text evidence="2">The sequence shown here is derived from an EMBL/GenBank/DDBJ whole genome shotgun (WGS) entry which is preliminary data.</text>
</comment>
<sequence length="142" mass="16045">MPPVRSARLVEMDPLTLYRLLRLRVDVFVVEQACAYPELDGVDAEPGTEHLWVEVDGTPVATLRTYEEGGVAHLGRVATRADHRGHGYAALLVEEALRRFGDRPVVIGAQTYLEGWYGRFGFVRDGEDYLEDGIPHLRMRRP</sequence>
<name>A0A917BU62_9MICO</name>
<organism evidence="2 3">
    <name type="scientific">Ornithinimicrobium tianjinense</name>
    <dbReference type="NCBI Taxonomy" id="1195761"/>
    <lineage>
        <taxon>Bacteria</taxon>
        <taxon>Bacillati</taxon>
        <taxon>Actinomycetota</taxon>
        <taxon>Actinomycetes</taxon>
        <taxon>Micrococcales</taxon>
        <taxon>Ornithinimicrobiaceae</taxon>
        <taxon>Ornithinimicrobium</taxon>
    </lineage>
</organism>
<dbReference type="GO" id="GO:0016747">
    <property type="term" value="F:acyltransferase activity, transferring groups other than amino-acyl groups"/>
    <property type="evidence" value="ECO:0007669"/>
    <property type="project" value="InterPro"/>
</dbReference>
<evidence type="ECO:0000259" key="1">
    <source>
        <dbReference type="PROSITE" id="PS51186"/>
    </source>
</evidence>
<evidence type="ECO:0000313" key="3">
    <source>
        <dbReference type="Proteomes" id="UP000605670"/>
    </source>
</evidence>
<dbReference type="EMBL" id="BMEM01000004">
    <property type="protein sequence ID" value="GGF56852.1"/>
    <property type="molecule type" value="Genomic_DNA"/>
</dbReference>
<keyword evidence="3" id="KW-1185">Reference proteome</keyword>
<dbReference type="InterPro" id="IPR016181">
    <property type="entry name" value="Acyl_CoA_acyltransferase"/>
</dbReference>
<protein>
    <submittedName>
        <fullName evidence="2">ElaA protein</fullName>
    </submittedName>
</protein>
<dbReference type="InterPro" id="IPR000182">
    <property type="entry name" value="GNAT_dom"/>
</dbReference>